<evidence type="ECO:0000313" key="1">
    <source>
        <dbReference type="EMBL" id="SEL89119.1"/>
    </source>
</evidence>
<dbReference type="RefSeq" id="WP_085285339.1">
    <property type="nucleotide sequence ID" value="NZ_FOBI01000030.1"/>
</dbReference>
<dbReference type="InterPro" id="IPR035242">
    <property type="entry name" value="DUF5329"/>
</dbReference>
<dbReference type="EMBL" id="FOBI01000030">
    <property type="protein sequence ID" value="SEL89119.1"/>
    <property type="molecule type" value="Genomic_DNA"/>
</dbReference>
<dbReference type="Pfam" id="PF17263">
    <property type="entry name" value="DUF5329"/>
    <property type="match status" value="1"/>
</dbReference>
<evidence type="ECO:0000313" key="2">
    <source>
        <dbReference type="Proteomes" id="UP000199297"/>
    </source>
</evidence>
<reference evidence="2" key="1">
    <citation type="submission" date="2016-10" db="EMBL/GenBank/DDBJ databases">
        <authorList>
            <person name="Varghese N."/>
            <person name="Submissions S."/>
        </authorList>
    </citation>
    <scope>NUCLEOTIDE SEQUENCE [LARGE SCALE GENOMIC DNA]</scope>
    <source>
        <strain evidence="2">CGMCC 1.9127</strain>
    </source>
</reference>
<organism evidence="1 2">
    <name type="scientific">Colwellia chukchiensis</name>
    <dbReference type="NCBI Taxonomy" id="641665"/>
    <lineage>
        <taxon>Bacteria</taxon>
        <taxon>Pseudomonadati</taxon>
        <taxon>Pseudomonadota</taxon>
        <taxon>Gammaproteobacteria</taxon>
        <taxon>Alteromonadales</taxon>
        <taxon>Colwelliaceae</taxon>
        <taxon>Colwellia</taxon>
    </lineage>
</organism>
<keyword evidence="2" id="KW-1185">Reference proteome</keyword>
<accession>A0A1H7TX96</accession>
<gene>
    <name evidence="1" type="ORF">SAMN05216262_1302</name>
</gene>
<dbReference type="Proteomes" id="UP000199297">
    <property type="component" value="Unassembled WGS sequence"/>
</dbReference>
<proteinExistence type="predicted"/>
<protein>
    <submittedName>
        <fullName evidence="1">Uncharacterized protein</fullName>
    </submittedName>
</protein>
<dbReference type="OrthoDB" id="344871at2"/>
<sequence>MSLSQVSQVILVVAVLLSFHVFASTEQEIAHLLSYVERTQCLYERNGTKHNGVAAVKHIRKKYQYFADKITSSEDFIKYSATKSTISGKHYLIHCPKKATRKSRDWLLMELNRFRASKQ</sequence>
<dbReference type="AlphaFoldDB" id="A0A1H7TX96"/>
<name>A0A1H7TX96_9GAMM</name>